<dbReference type="Gene3D" id="3.30.470.20">
    <property type="entry name" value="ATP-grasp fold, B domain"/>
    <property type="match status" value="1"/>
</dbReference>
<dbReference type="PANTHER" id="PTHR47551">
    <property type="entry name" value="TUBULIN--TYROSINE LIGASE PBY1-RELATED"/>
    <property type="match status" value="1"/>
</dbReference>
<evidence type="ECO:0000259" key="2">
    <source>
        <dbReference type="Pfam" id="PF01975"/>
    </source>
</evidence>
<evidence type="ECO:0000313" key="4">
    <source>
        <dbReference type="Proteomes" id="UP001326199"/>
    </source>
</evidence>
<dbReference type="InterPro" id="IPR004344">
    <property type="entry name" value="TTL/TTLL_fam"/>
</dbReference>
<name>A0ABR0HCW6_9PEZI</name>
<dbReference type="Pfam" id="PF03133">
    <property type="entry name" value="TTL"/>
    <property type="match status" value="1"/>
</dbReference>
<sequence>MHILVTNDDGPPSPHSSPYVHSLVRTLQDYGHTVSVCLPHTQRSWIGKAHMIGQTVKPLYYRPPPLSEPAAGLVHEDERKDSHGTTHTRPSSVPGTEEWILVDGTPASCVQIGLYHFFQDRGPVDLVVSGPNYGRNSTAVFALSSGTLGGALEAAVCKRRAVALSYAFFTRNHDTEIILKASRQSVRVIEALWKQWPEDGSVDLYSVNVPLVEGLEGGRVLWTGMLQNYWGEGSCFTEVDGSVDGEVEDEERIREAEKSPEKEGEEGGMLVKGGVHTHKHFKWSPRFTDVYKSVDEAGPGNDGWAVKEGHTSITPLKANFFQAATHLHGGELQLGPSRSSIFGVTAANEQESTNNTKTEAESTKTEDAPATTTTTTLPIHPPEDAKPPVYALVNYGDTYVQPLITSALSSLLPEGSLTYLPTPSTWDANTNPDISLPSLLPFPEAKVLQIMPYESLDFDYISSHPATSLVNSYMIRKALIRKHYLAKTVENYLVKNPDSVLKDHVRRSEAFEVDFAEFLDDALVEAWDLNESMERNAEKEEEEEREWWILKPGMSDRGQGIRLFSTMEELQGIFDGWEPESDDEGEEGGGEGGEEEGDGIMTSHLRHFIAQPYIHPPLLLPSMGNRKFHLRVYALTVGAMRVYVYRDVLALFASKGYSFPPEMGVEGLEGHLTNTCLQGEPEYNDSVRRFWDLSADDLPDGQKERIWEQVRSVTGEVFEAAAREMMVHFQPLEQGFEVWGVDFLVDGKENVWLLEVNSFPDFKQTGRLTGVVEGFWRGVVDRAVRPFVTGKEGEEVKGMELVREVDLGRRF</sequence>
<feature type="compositionally biased region" description="Acidic residues" evidence="1">
    <location>
        <begin position="577"/>
        <end position="598"/>
    </location>
</feature>
<dbReference type="RefSeq" id="XP_062765874.1">
    <property type="nucleotide sequence ID" value="XM_062905929.1"/>
</dbReference>
<comment type="caution">
    <text evidence="3">The sequence shown here is derived from an EMBL/GenBank/DDBJ whole genome shotgun (WGS) entry which is preliminary data.</text>
</comment>
<dbReference type="Pfam" id="PF01975">
    <property type="entry name" value="SurE"/>
    <property type="match status" value="1"/>
</dbReference>
<feature type="region of interest" description="Disordered" evidence="1">
    <location>
        <begin position="346"/>
        <end position="383"/>
    </location>
</feature>
<dbReference type="EMBL" id="JAFFHB010000005">
    <property type="protein sequence ID" value="KAK4665908.1"/>
    <property type="molecule type" value="Genomic_DNA"/>
</dbReference>
<reference evidence="3 4" key="1">
    <citation type="journal article" date="2023" name="bioRxiv">
        <title>High-quality genome assemblies of four members of thePodospora anserinaspecies complex.</title>
        <authorList>
            <person name="Ament-Velasquez S.L."/>
            <person name="Vogan A.A."/>
            <person name="Wallerman O."/>
            <person name="Hartmann F."/>
            <person name="Gautier V."/>
            <person name="Silar P."/>
            <person name="Giraud T."/>
            <person name="Johannesson H."/>
        </authorList>
    </citation>
    <scope>NUCLEOTIDE SEQUENCE [LARGE SCALE GENOMIC DNA]</scope>
    <source>
        <strain evidence="3 4">CBS 411.78</strain>
    </source>
</reference>
<evidence type="ECO:0000256" key="1">
    <source>
        <dbReference type="SAM" id="MobiDB-lite"/>
    </source>
</evidence>
<feature type="compositionally biased region" description="Basic and acidic residues" evidence="1">
    <location>
        <begin position="251"/>
        <end position="262"/>
    </location>
</feature>
<feature type="compositionally biased region" description="Basic and acidic residues" evidence="1">
    <location>
        <begin position="358"/>
        <end position="367"/>
    </location>
</feature>
<dbReference type="NCBIfam" id="TIGR00087">
    <property type="entry name" value="surE"/>
    <property type="match status" value="1"/>
</dbReference>
<gene>
    <name evidence="3" type="ORF">QC763_0067330</name>
</gene>
<dbReference type="GeneID" id="87926032"/>
<protein>
    <recommendedName>
        <fullName evidence="2">Survival protein SurE-like phosphatase/nucleotidase domain-containing protein</fullName>
    </recommendedName>
</protein>
<dbReference type="PROSITE" id="PS51221">
    <property type="entry name" value="TTL"/>
    <property type="match status" value="1"/>
</dbReference>
<dbReference type="Gene3D" id="3.40.1210.10">
    <property type="entry name" value="Survival protein SurE-like phosphatase/nucleotidase"/>
    <property type="match status" value="1"/>
</dbReference>
<evidence type="ECO:0000313" key="3">
    <source>
        <dbReference type="EMBL" id="KAK4665908.1"/>
    </source>
</evidence>
<keyword evidence="4" id="KW-1185">Reference proteome</keyword>
<feature type="domain" description="Survival protein SurE-like phosphatase/nucleotidase" evidence="2">
    <location>
        <begin position="3"/>
        <end position="231"/>
    </location>
</feature>
<feature type="compositionally biased region" description="Polar residues" evidence="1">
    <location>
        <begin position="346"/>
        <end position="357"/>
    </location>
</feature>
<accession>A0ABR0HCW6</accession>
<dbReference type="Proteomes" id="UP001326199">
    <property type="component" value="Unassembled WGS sequence"/>
</dbReference>
<dbReference type="PANTHER" id="PTHR47551:SF1">
    <property type="entry name" value="TUBULIN--TYROSINE LIGASE PBY1-RELATED"/>
    <property type="match status" value="1"/>
</dbReference>
<dbReference type="InterPro" id="IPR002828">
    <property type="entry name" value="SurE-like_Pase/nucleotidase"/>
</dbReference>
<feature type="region of interest" description="Disordered" evidence="1">
    <location>
        <begin position="246"/>
        <end position="268"/>
    </location>
</feature>
<dbReference type="SUPFAM" id="SSF56059">
    <property type="entry name" value="Glutathione synthetase ATP-binding domain-like"/>
    <property type="match status" value="1"/>
</dbReference>
<dbReference type="InterPro" id="IPR027746">
    <property type="entry name" value="TTL"/>
</dbReference>
<proteinExistence type="predicted"/>
<feature type="region of interest" description="Disordered" evidence="1">
    <location>
        <begin position="575"/>
        <end position="599"/>
    </location>
</feature>
<organism evidence="3 4">
    <name type="scientific">Podospora pseudopauciseta</name>
    <dbReference type="NCBI Taxonomy" id="2093780"/>
    <lineage>
        <taxon>Eukaryota</taxon>
        <taxon>Fungi</taxon>
        <taxon>Dikarya</taxon>
        <taxon>Ascomycota</taxon>
        <taxon>Pezizomycotina</taxon>
        <taxon>Sordariomycetes</taxon>
        <taxon>Sordariomycetidae</taxon>
        <taxon>Sordariales</taxon>
        <taxon>Podosporaceae</taxon>
        <taxon>Podospora</taxon>
    </lineage>
</organism>
<dbReference type="SUPFAM" id="SSF64167">
    <property type="entry name" value="SurE-like"/>
    <property type="match status" value="1"/>
</dbReference>
<dbReference type="InterPro" id="IPR036523">
    <property type="entry name" value="SurE-like_sf"/>
</dbReference>